<reference evidence="5" key="1">
    <citation type="journal article" date="2021" name="Syst. Appl. Microbiol.">
        <title>Roseomonas hellenica sp. nov., isolated from roots of wild-growing Alkanna tinctoria.</title>
        <authorList>
            <person name="Rat A."/>
            <person name="Naranjo H.D."/>
            <person name="Lebbe L."/>
            <person name="Cnockaert M."/>
            <person name="Krigas N."/>
            <person name="Grigoriadou K."/>
            <person name="Maloupa E."/>
            <person name="Willems A."/>
        </authorList>
    </citation>
    <scope>NUCLEOTIDE SEQUENCE [LARGE SCALE GENOMIC DNA]</scope>
    <source>
        <strain evidence="5">LMG 31523</strain>
    </source>
</reference>
<comment type="catalytic activity">
    <reaction evidence="1">
        <text>AMP + H2O = D-ribose 5-phosphate + adenine</text>
        <dbReference type="Rhea" id="RHEA:20129"/>
        <dbReference type="ChEBI" id="CHEBI:15377"/>
        <dbReference type="ChEBI" id="CHEBI:16708"/>
        <dbReference type="ChEBI" id="CHEBI:78346"/>
        <dbReference type="ChEBI" id="CHEBI:456215"/>
        <dbReference type="EC" id="3.2.2.4"/>
    </reaction>
</comment>
<dbReference type="InterPro" id="IPR031100">
    <property type="entry name" value="LOG_fam"/>
</dbReference>
<name>A0ABS5F0H9_9PROT</name>
<dbReference type="EMBL" id="JAAGBB010000019">
    <property type="protein sequence ID" value="MBR0665993.1"/>
    <property type="molecule type" value="Genomic_DNA"/>
</dbReference>
<dbReference type="Proteomes" id="UP001196870">
    <property type="component" value="Unassembled WGS sequence"/>
</dbReference>
<dbReference type="RefSeq" id="WP_211853664.1">
    <property type="nucleotide sequence ID" value="NZ_JAAGBB010000019.1"/>
</dbReference>
<keyword evidence="3" id="KW-0378">Hydrolase</keyword>
<keyword evidence="3" id="KW-0203">Cytokinin biosynthesis</keyword>
<dbReference type="PANTHER" id="PTHR31223">
    <property type="entry name" value="LOG FAMILY PROTEIN YJL055W"/>
    <property type="match status" value="1"/>
</dbReference>
<accession>A0ABS5F0H9</accession>
<evidence type="ECO:0000313" key="5">
    <source>
        <dbReference type="Proteomes" id="UP001196870"/>
    </source>
</evidence>
<dbReference type="Gene3D" id="3.40.50.450">
    <property type="match status" value="1"/>
</dbReference>
<dbReference type="Pfam" id="PF03641">
    <property type="entry name" value="Lysine_decarbox"/>
    <property type="match status" value="1"/>
</dbReference>
<dbReference type="EC" id="3.2.2.n1" evidence="3"/>
<protein>
    <recommendedName>
        <fullName evidence="3">Cytokinin riboside 5'-monophosphate phosphoribohydrolase</fullName>
        <ecNumber evidence="3">3.2.2.n1</ecNumber>
    </recommendedName>
</protein>
<dbReference type="NCBIfam" id="TIGR00730">
    <property type="entry name" value="Rossman fold protein, TIGR00730 family"/>
    <property type="match status" value="1"/>
</dbReference>
<evidence type="ECO:0000256" key="3">
    <source>
        <dbReference type="RuleBase" id="RU363015"/>
    </source>
</evidence>
<gene>
    <name evidence="4" type="ORF">GXW71_16660</name>
</gene>
<evidence type="ECO:0000256" key="1">
    <source>
        <dbReference type="ARBA" id="ARBA00000274"/>
    </source>
</evidence>
<dbReference type="SUPFAM" id="SSF102405">
    <property type="entry name" value="MCP/YpsA-like"/>
    <property type="match status" value="1"/>
</dbReference>
<keyword evidence="5" id="KW-1185">Reference proteome</keyword>
<dbReference type="PANTHER" id="PTHR31223:SF70">
    <property type="entry name" value="LOG FAMILY PROTEIN YJL055W"/>
    <property type="match status" value="1"/>
</dbReference>
<dbReference type="InterPro" id="IPR005269">
    <property type="entry name" value="LOG"/>
</dbReference>
<organism evidence="4 5">
    <name type="scientific">Plastoroseomonas hellenica</name>
    <dbReference type="NCBI Taxonomy" id="2687306"/>
    <lineage>
        <taxon>Bacteria</taxon>
        <taxon>Pseudomonadati</taxon>
        <taxon>Pseudomonadota</taxon>
        <taxon>Alphaproteobacteria</taxon>
        <taxon>Acetobacterales</taxon>
        <taxon>Acetobacteraceae</taxon>
        <taxon>Plastoroseomonas</taxon>
    </lineage>
</organism>
<evidence type="ECO:0000313" key="4">
    <source>
        <dbReference type="EMBL" id="MBR0665993.1"/>
    </source>
</evidence>
<proteinExistence type="inferred from homology"/>
<evidence type="ECO:0000256" key="2">
    <source>
        <dbReference type="ARBA" id="ARBA00006763"/>
    </source>
</evidence>
<comment type="caution">
    <text evidence="4">The sequence shown here is derived from an EMBL/GenBank/DDBJ whole genome shotgun (WGS) entry which is preliminary data.</text>
</comment>
<comment type="similarity">
    <text evidence="2 3">Belongs to the LOG family.</text>
</comment>
<sequence length="193" mass="20306">MKRVCVFCGASTGNRPAYRAAAEALGRGIAARGLGLVYGGGAVGLMGVVADAALEAGAEVIGIIPHGLLAREAGKRNGIELRVVATMHERKAMMAELSDGFAVLPGGFGTLEEVVEVLTWLQLGIHRKPACFIDVEGYWSRQMAMFDHMVAEGFLQPATRALARVAADPAAALDSLAGFEPPPVPRWLLPGEK</sequence>